<dbReference type="SUPFAM" id="SSF46565">
    <property type="entry name" value="Chaperone J-domain"/>
    <property type="match status" value="1"/>
</dbReference>
<dbReference type="Gene3D" id="1.10.287.110">
    <property type="entry name" value="DnaJ domain"/>
    <property type="match status" value="1"/>
</dbReference>
<evidence type="ECO:0008006" key="3">
    <source>
        <dbReference type="Google" id="ProtNLM"/>
    </source>
</evidence>
<accession>A0A7T5R148</accession>
<dbReference type="InterPro" id="IPR036869">
    <property type="entry name" value="J_dom_sf"/>
</dbReference>
<organism evidence="1 2">
    <name type="scientific">Micavibrio aeruginosavorus</name>
    <dbReference type="NCBI Taxonomy" id="349221"/>
    <lineage>
        <taxon>Bacteria</taxon>
        <taxon>Pseudomonadati</taxon>
        <taxon>Bdellovibrionota</taxon>
        <taxon>Bdellovibrionia</taxon>
        <taxon>Bdellovibrionales</taxon>
        <taxon>Pseudobdellovibrionaceae</taxon>
        <taxon>Micavibrio</taxon>
    </lineage>
</organism>
<sequence>MNPVEGIHYIFDRYAFLNSILSENNKGAPISTASTPEEIAKAVKYGRALYHPDRQARSGEQMKRQAETMSRLVDDCERFLGNPDLKPHYDAKLQQFKQENPHLVSENGNPIINLAEELLDVESLLSDEIVDTNDFETRVKTMLGFDDKETEQTESLFKAMPENPQIRSLHRSALTKKLTYLTLLEDAAWLKIGITGRKSKTDSHVLSGDEYLAKVEEALQTVATTRLDDEISQRGESARIGMSHLPLLLTFNQNTNSSPGTSLADPARLQEALDKLKVKARANFEIRAEYARDVARQKQAVLVDLVALAPTTPLNNHDDSSPYYDFYLTDGGDNGVVYLRLDLDVSTGNAKIAEVYSGKFSICDLISQKFVRNSFRVERNPEITDILIEVSGASERVFQEKKRYFAKPAADKAPIPKP</sequence>
<name>A0A7T5R148_9BACT</name>
<reference evidence="1 2" key="1">
    <citation type="submission" date="2020-07" db="EMBL/GenBank/DDBJ databases">
        <title>Huge and variable diversity of episymbiotic CPR bacteria and DPANN archaea in groundwater ecosystems.</title>
        <authorList>
            <person name="He C.Y."/>
            <person name="Keren R."/>
            <person name="Whittaker M."/>
            <person name="Farag I.F."/>
            <person name="Doudna J."/>
            <person name="Cate J.H.D."/>
            <person name="Banfield J.F."/>
        </authorList>
    </citation>
    <scope>NUCLEOTIDE SEQUENCE [LARGE SCALE GENOMIC DNA]</scope>
    <source>
        <strain evidence="1">NC_groundwater_70_Ag_B-0.1um_54_66</strain>
    </source>
</reference>
<dbReference type="Proteomes" id="UP000595362">
    <property type="component" value="Chromosome"/>
</dbReference>
<dbReference type="AlphaFoldDB" id="A0A7T5R148"/>
<dbReference type="EMBL" id="CP066681">
    <property type="protein sequence ID" value="QQG35602.1"/>
    <property type="molecule type" value="Genomic_DNA"/>
</dbReference>
<protein>
    <recommendedName>
        <fullName evidence="3">J domain-containing protein</fullName>
    </recommendedName>
</protein>
<proteinExistence type="predicted"/>
<evidence type="ECO:0000313" key="1">
    <source>
        <dbReference type="EMBL" id="QQG35602.1"/>
    </source>
</evidence>
<gene>
    <name evidence="1" type="ORF">HYS17_08730</name>
</gene>
<evidence type="ECO:0000313" key="2">
    <source>
        <dbReference type="Proteomes" id="UP000595362"/>
    </source>
</evidence>